<dbReference type="AlphaFoldDB" id="A0AAV5NJU5"/>
<dbReference type="Pfam" id="PF03372">
    <property type="entry name" value="Exo_endo_phos"/>
    <property type="match status" value="1"/>
</dbReference>
<sequence length="280" mass="32059">MSAEYTFSTWNLEWLTTNPSKRIEPSQREASDFKALSKVFSKVPNPSLHIMSFQEVDSKEALEQVTGDGYQYFFSERSRSKHRDLQFEGINQYTGFAVSKGINVQNPDDINLMPSQFNKLRFATYIVVDIPKKKPIHLLSVHLKSGCFAARKNTNSCRALAKQGKSLNGWIKERQKKGQSYAILGDFNHNLAYPNDWLWRILTKNTSTQVSLTSKNTRAECRVRSRSNPTKTHQYRNLIDHIVSSPDLPLNQAKQITFTKHDVLSHRLSDHCPLVSTAKL</sequence>
<dbReference type="EMBL" id="BSNX01000002">
    <property type="protein sequence ID" value="GLQ70927.1"/>
    <property type="molecule type" value="Genomic_DNA"/>
</dbReference>
<feature type="domain" description="Endonuclease/exonuclease/phosphatase" evidence="1">
    <location>
        <begin position="9"/>
        <end position="271"/>
    </location>
</feature>
<dbReference type="SUPFAM" id="SSF56219">
    <property type="entry name" value="DNase I-like"/>
    <property type="match status" value="1"/>
</dbReference>
<gene>
    <name evidence="2" type="ORF">GCM10007932_02870</name>
</gene>
<evidence type="ECO:0000259" key="1">
    <source>
        <dbReference type="Pfam" id="PF03372"/>
    </source>
</evidence>
<reference evidence="3" key="1">
    <citation type="journal article" date="2019" name="Int. J. Syst. Evol. Microbiol.">
        <title>The Global Catalogue of Microorganisms (GCM) 10K type strain sequencing project: providing services to taxonomists for standard genome sequencing and annotation.</title>
        <authorList>
            <consortium name="The Broad Institute Genomics Platform"/>
            <consortium name="The Broad Institute Genome Sequencing Center for Infectious Disease"/>
            <person name="Wu L."/>
            <person name="Ma J."/>
        </authorList>
    </citation>
    <scope>NUCLEOTIDE SEQUENCE [LARGE SCALE GENOMIC DNA]</scope>
    <source>
        <strain evidence="3">NBRC 15640</strain>
    </source>
</reference>
<name>A0AAV5NJU5_9VIBR</name>
<dbReference type="InterPro" id="IPR005135">
    <property type="entry name" value="Endo/exonuclease/phosphatase"/>
</dbReference>
<dbReference type="GO" id="GO:0016787">
    <property type="term" value="F:hydrolase activity"/>
    <property type="evidence" value="ECO:0007669"/>
    <property type="project" value="UniProtKB-KW"/>
</dbReference>
<dbReference type="InterPro" id="IPR036691">
    <property type="entry name" value="Endo/exonu/phosph_ase_sf"/>
</dbReference>
<comment type="caution">
    <text evidence="2">The sequence shown here is derived from an EMBL/GenBank/DDBJ whole genome shotgun (WGS) entry which is preliminary data.</text>
</comment>
<dbReference type="Proteomes" id="UP001156690">
    <property type="component" value="Unassembled WGS sequence"/>
</dbReference>
<keyword evidence="2" id="KW-0378">Hydrolase</keyword>
<proteinExistence type="predicted"/>
<evidence type="ECO:0000313" key="2">
    <source>
        <dbReference type="EMBL" id="GLQ70927.1"/>
    </source>
</evidence>
<protein>
    <submittedName>
        <fullName evidence="2">Hydrolase</fullName>
    </submittedName>
</protein>
<accession>A0AAV5NJU5</accession>
<keyword evidence="3" id="KW-1185">Reference proteome</keyword>
<dbReference type="Gene3D" id="3.60.10.10">
    <property type="entry name" value="Endonuclease/exonuclease/phosphatase"/>
    <property type="match status" value="1"/>
</dbReference>
<organism evidence="2 3">
    <name type="scientific">Vibrio penaeicida</name>
    <dbReference type="NCBI Taxonomy" id="104609"/>
    <lineage>
        <taxon>Bacteria</taxon>
        <taxon>Pseudomonadati</taxon>
        <taxon>Pseudomonadota</taxon>
        <taxon>Gammaproteobacteria</taxon>
        <taxon>Vibrionales</taxon>
        <taxon>Vibrionaceae</taxon>
        <taxon>Vibrio</taxon>
    </lineage>
</organism>
<evidence type="ECO:0000313" key="3">
    <source>
        <dbReference type="Proteomes" id="UP001156690"/>
    </source>
</evidence>